<feature type="region of interest" description="Disordered" evidence="5">
    <location>
        <begin position="333"/>
        <end position="362"/>
    </location>
</feature>
<feature type="compositionally biased region" description="Basic and acidic residues" evidence="5">
    <location>
        <begin position="454"/>
        <end position="464"/>
    </location>
</feature>
<dbReference type="Gene3D" id="4.10.280.10">
    <property type="entry name" value="Helix-loop-helix DNA-binding domain"/>
    <property type="match status" value="1"/>
</dbReference>
<organism evidence="7">
    <name type="scientific">Prunus dulcis</name>
    <name type="common">Almond</name>
    <name type="synonym">Amygdalus dulcis</name>
    <dbReference type="NCBI Taxonomy" id="3755"/>
    <lineage>
        <taxon>Eukaryota</taxon>
        <taxon>Viridiplantae</taxon>
        <taxon>Streptophyta</taxon>
        <taxon>Embryophyta</taxon>
        <taxon>Tracheophyta</taxon>
        <taxon>Spermatophyta</taxon>
        <taxon>Magnoliopsida</taxon>
        <taxon>eudicotyledons</taxon>
        <taxon>Gunneridae</taxon>
        <taxon>Pentapetalae</taxon>
        <taxon>rosids</taxon>
        <taxon>fabids</taxon>
        <taxon>Rosales</taxon>
        <taxon>Rosaceae</taxon>
        <taxon>Amygdaloideae</taxon>
        <taxon>Amygdaleae</taxon>
        <taxon>Prunus</taxon>
    </lineage>
</organism>
<gene>
    <name evidence="7" type="ORF">Prudu_018066</name>
</gene>
<name>A0A4Y1RRH8_PRUDU</name>
<dbReference type="PANTHER" id="PTHR46807">
    <property type="entry name" value="TRANSCRIPTION FACTOR PIF3"/>
    <property type="match status" value="1"/>
</dbReference>
<evidence type="ECO:0000256" key="3">
    <source>
        <dbReference type="ARBA" id="ARBA00023163"/>
    </source>
</evidence>
<dbReference type="PANTHER" id="PTHR46807:SF1">
    <property type="entry name" value="TRANSCRIPTION FACTOR PIF3"/>
    <property type="match status" value="1"/>
</dbReference>
<reference evidence="7" key="1">
    <citation type="journal article" date="2019" name="Science">
        <title>Mutation of a bHLH transcription factor allowed almond domestication.</title>
        <authorList>
            <person name="Sanchez-Perez R."/>
            <person name="Pavan S."/>
            <person name="Mazzeo R."/>
            <person name="Moldovan C."/>
            <person name="Aiese Cigliano R."/>
            <person name="Del Cueto J."/>
            <person name="Ricciardi F."/>
            <person name="Lotti C."/>
            <person name="Ricciardi L."/>
            <person name="Dicenta F."/>
            <person name="Lopez-Marques R.L."/>
            <person name="Lindberg Moller B."/>
        </authorList>
    </citation>
    <scope>NUCLEOTIDE SEQUENCE</scope>
</reference>
<evidence type="ECO:0000313" key="7">
    <source>
        <dbReference type="EMBL" id="BBH06416.1"/>
    </source>
</evidence>
<dbReference type="InterPro" id="IPR011598">
    <property type="entry name" value="bHLH_dom"/>
</dbReference>
<dbReference type="AlphaFoldDB" id="A0A4Y1RRH8"/>
<dbReference type="InterPro" id="IPR044273">
    <property type="entry name" value="PIF3-like"/>
</dbReference>
<dbReference type="GO" id="GO:0005634">
    <property type="term" value="C:nucleus"/>
    <property type="evidence" value="ECO:0007669"/>
    <property type="project" value="UniProtKB-SubCell"/>
</dbReference>
<dbReference type="EMBL" id="AP019302">
    <property type="protein sequence ID" value="BBH06416.1"/>
    <property type="molecule type" value="Genomic_DNA"/>
</dbReference>
<dbReference type="GO" id="GO:0046983">
    <property type="term" value="F:protein dimerization activity"/>
    <property type="evidence" value="ECO:0007669"/>
    <property type="project" value="InterPro"/>
</dbReference>
<accession>A0A4Y1RRH8</accession>
<keyword evidence="3" id="KW-0804">Transcription</keyword>
<proteinExistence type="predicted"/>
<dbReference type="FunFam" id="4.10.280.10:FF:000004">
    <property type="entry name" value="Basic helix-loop-helix transcription factor"/>
    <property type="match status" value="1"/>
</dbReference>
<evidence type="ECO:0000256" key="1">
    <source>
        <dbReference type="ARBA" id="ARBA00004123"/>
    </source>
</evidence>
<feature type="compositionally biased region" description="Polar residues" evidence="5">
    <location>
        <begin position="181"/>
        <end position="194"/>
    </location>
</feature>
<evidence type="ECO:0000256" key="4">
    <source>
        <dbReference type="ARBA" id="ARBA00023242"/>
    </source>
</evidence>
<feature type="region of interest" description="Disordered" evidence="5">
    <location>
        <begin position="430"/>
        <end position="497"/>
    </location>
</feature>
<feature type="compositionally biased region" description="Polar residues" evidence="5">
    <location>
        <begin position="71"/>
        <end position="90"/>
    </location>
</feature>
<dbReference type="CDD" id="cd11445">
    <property type="entry name" value="bHLH_AtPIF_like"/>
    <property type="match status" value="1"/>
</dbReference>
<feature type="region of interest" description="Disordered" evidence="5">
    <location>
        <begin position="171"/>
        <end position="229"/>
    </location>
</feature>
<dbReference type="SMART" id="SM00353">
    <property type="entry name" value="HLH"/>
    <property type="match status" value="1"/>
</dbReference>
<keyword evidence="2" id="KW-0805">Transcription regulation</keyword>
<dbReference type="InterPro" id="IPR036638">
    <property type="entry name" value="HLH_DNA-bd_sf"/>
</dbReference>
<feature type="compositionally biased region" description="Basic and acidic residues" evidence="5">
    <location>
        <begin position="488"/>
        <end position="497"/>
    </location>
</feature>
<sequence>MVELGLSYSGVLVGSLRLQTLLPLGILYLFTMPLSELYRMAGRVDSSQDFEPVNDFVELVWENGQIMMQGQSSRTRKSPTCNNSLPSYTPKNRDKDVGNGNIAKTGKFGSVESVLDEIPLSVPSSEMGLSEDDEMLPWLNYSIDEPLHHEYCHEFLPELSTVTANEISSNSNLASMDKRSSSSQVYRDSNTNSAHEGAYLEQRNAPKVTSIDGADVSRPRTGTSQLYPLSSQQSQSLFPSFRSRVSDIVGDNTGSATHPTVCKNSTQVSSAGVFPGIKMQRQDPVMPSNNNSSVVNFSHFSRPAALVKSNLQSIGVVAGSGLSSMEKIGNKGKVSAATSNNPPESTLIDSSSSLPKESNSQCQHITVTSNVELKPTEAKPLEESCAAEQSEAACQEDASKNDTNTNHIPCESANRVLRDGEKTLEPVVASSVCSGNSVERASDDPTHAVKRKSRDTDESECHSDDAEEESVGVKKIAHARGMGSKRSRAAEVHNLSERRRRDRINEKMRALQELIPNCNKVDKASMLDEAIEYLKTLQLQVQIMSMGAGLYMPPMMFPAGMQHMHAPRMAHFSPMGLGMGMGMGLGMGFGMGMPDMNGGSSSFPMHQVPPMQGAHFPNSPMAGHTAFSGMVGSNLQMFGLPGQGVPMPMQRPPLVPSSGVPFMKSSVGLNACGAGGPMENAESTPVSGSKDSVQNMNSQVVQNTTANSSMNQTSSQCQATNEGFGQPALVRNNVQAADVDNNRANRSSSGNDVVLSRTAS</sequence>
<dbReference type="InterPro" id="IPR047265">
    <property type="entry name" value="PIF1-like_bHLH"/>
</dbReference>
<protein>
    <submittedName>
        <fullName evidence="7">Phytochrome interacting factor 3</fullName>
    </submittedName>
</protein>
<feature type="compositionally biased region" description="Polar residues" evidence="5">
    <location>
        <begin position="336"/>
        <end position="362"/>
    </location>
</feature>
<evidence type="ECO:0000256" key="5">
    <source>
        <dbReference type="SAM" id="MobiDB-lite"/>
    </source>
</evidence>
<dbReference type="PROSITE" id="PS50888">
    <property type="entry name" value="BHLH"/>
    <property type="match status" value="1"/>
</dbReference>
<dbReference type="GO" id="GO:0003700">
    <property type="term" value="F:DNA-binding transcription factor activity"/>
    <property type="evidence" value="ECO:0007669"/>
    <property type="project" value="InterPro"/>
</dbReference>
<feature type="compositionally biased region" description="Polar residues" evidence="5">
    <location>
        <begin position="742"/>
        <end position="760"/>
    </location>
</feature>
<feature type="domain" description="BHLH" evidence="6">
    <location>
        <begin position="488"/>
        <end position="537"/>
    </location>
</feature>
<keyword evidence="4" id="KW-0539">Nucleus</keyword>
<dbReference type="Pfam" id="PF00010">
    <property type="entry name" value="HLH"/>
    <property type="match status" value="1"/>
</dbReference>
<evidence type="ECO:0000259" key="6">
    <source>
        <dbReference type="PROSITE" id="PS50888"/>
    </source>
</evidence>
<dbReference type="SUPFAM" id="SSF47459">
    <property type="entry name" value="HLH, helix-loop-helix DNA-binding domain"/>
    <property type="match status" value="1"/>
</dbReference>
<feature type="region of interest" description="Disordered" evidence="5">
    <location>
        <begin position="71"/>
        <end position="98"/>
    </location>
</feature>
<evidence type="ECO:0000256" key="2">
    <source>
        <dbReference type="ARBA" id="ARBA00023015"/>
    </source>
</evidence>
<dbReference type="GO" id="GO:0010017">
    <property type="term" value="P:red or far-red light signaling pathway"/>
    <property type="evidence" value="ECO:0007669"/>
    <property type="project" value="UniProtKB-ARBA"/>
</dbReference>
<comment type="subcellular location">
    <subcellularLocation>
        <location evidence="1">Nucleus</location>
    </subcellularLocation>
</comment>
<feature type="compositionally biased region" description="Polar residues" evidence="5">
    <location>
        <begin position="705"/>
        <end position="723"/>
    </location>
</feature>
<feature type="compositionally biased region" description="Basic residues" evidence="5">
    <location>
        <begin position="475"/>
        <end position="487"/>
    </location>
</feature>
<feature type="region of interest" description="Disordered" evidence="5">
    <location>
        <begin position="705"/>
        <end position="760"/>
    </location>
</feature>